<comment type="caution">
    <text evidence="4">The sequence shown here is derived from an EMBL/GenBank/DDBJ whole genome shotgun (WGS) entry which is preliminary data.</text>
</comment>
<dbReference type="STRING" id="282301.A0A267FSV0"/>
<dbReference type="PANTHER" id="PTHR22957">
    <property type="entry name" value="TBC1 DOMAIN FAMILY MEMBER GTPASE-ACTIVATING PROTEIN"/>
    <property type="match status" value="1"/>
</dbReference>
<keyword evidence="1" id="KW-0343">GTPase activation</keyword>
<dbReference type="OrthoDB" id="10263206at2759"/>
<dbReference type="Gene3D" id="1.10.8.270">
    <property type="entry name" value="putative rabgap domain of human tbc1 domain family member 14 like domains"/>
    <property type="match status" value="1"/>
</dbReference>
<dbReference type="EMBL" id="NIVC01000789">
    <property type="protein sequence ID" value="PAA76823.1"/>
    <property type="molecule type" value="Genomic_DNA"/>
</dbReference>
<evidence type="ECO:0000313" key="5">
    <source>
        <dbReference type="Proteomes" id="UP000215902"/>
    </source>
</evidence>
<evidence type="ECO:0000259" key="3">
    <source>
        <dbReference type="PROSITE" id="PS50086"/>
    </source>
</evidence>
<dbReference type="Proteomes" id="UP000215902">
    <property type="component" value="Unassembled WGS sequence"/>
</dbReference>
<name>A0A267FSV0_9PLAT</name>
<keyword evidence="5" id="KW-1185">Reference proteome</keyword>
<dbReference type="GO" id="GO:0006886">
    <property type="term" value="P:intracellular protein transport"/>
    <property type="evidence" value="ECO:0007669"/>
    <property type="project" value="TreeGrafter"/>
</dbReference>
<dbReference type="InterPro" id="IPR000195">
    <property type="entry name" value="Rab-GAP-TBC_dom"/>
</dbReference>
<accession>A0A267FSV0</accession>
<feature type="compositionally biased region" description="Low complexity" evidence="2">
    <location>
        <begin position="387"/>
        <end position="407"/>
    </location>
</feature>
<dbReference type="SUPFAM" id="SSF47923">
    <property type="entry name" value="Ypt/Rab-GAP domain of gyp1p"/>
    <property type="match status" value="2"/>
</dbReference>
<feature type="domain" description="Rab-GAP TBC" evidence="3">
    <location>
        <begin position="31"/>
        <end position="328"/>
    </location>
</feature>
<dbReference type="InterPro" id="IPR035969">
    <property type="entry name" value="Rab-GAP_TBC_sf"/>
</dbReference>
<dbReference type="Gene3D" id="1.10.472.80">
    <property type="entry name" value="Ypt/Rab-GAP domain of gyp1p, domain 3"/>
    <property type="match status" value="1"/>
</dbReference>
<evidence type="ECO:0000256" key="1">
    <source>
        <dbReference type="ARBA" id="ARBA00022468"/>
    </source>
</evidence>
<organism evidence="4 5">
    <name type="scientific">Macrostomum lignano</name>
    <dbReference type="NCBI Taxonomy" id="282301"/>
    <lineage>
        <taxon>Eukaryota</taxon>
        <taxon>Metazoa</taxon>
        <taxon>Spiralia</taxon>
        <taxon>Lophotrochozoa</taxon>
        <taxon>Platyhelminthes</taxon>
        <taxon>Rhabditophora</taxon>
        <taxon>Macrostomorpha</taxon>
        <taxon>Macrostomida</taxon>
        <taxon>Macrostomidae</taxon>
        <taxon>Macrostomum</taxon>
    </lineage>
</organism>
<dbReference type="PANTHER" id="PTHR22957:SF27">
    <property type="entry name" value="TBC1 DOMAIN FAMILY MEMBER 13"/>
    <property type="match status" value="1"/>
</dbReference>
<evidence type="ECO:0000313" key="4">
    <source>
        <dbReference type="EMBL" id="PAA76823.1"/>
    </source>
</evidence>
<sequence length="427" mass="48721">MEMRAAIFENIFSKNPLDLHRLRDEAFNGCPECGSHRAVTWRLLLGYLDPRPAEWPAHLAKMRSLYDQYVEEVILQPDEERQGASVEGSGGDHPLNLNPNSQWAKHFEDNETLQQIDKDCRRLCPDLNFFQQASRWPRRRQASLRHRVETGLLEAQTFGRSQFGVNTLLARPARRRNSDMFRLPEGQEAHWEVCERLLFLYTKLNPGQGYVQGMNEVLGPIYYVLASDPNPDWAAHAEPDAFFCFTSLMSEIRDHFIKELDSSQSGIQGRMRQFQARLRLLDLPLHSRLTQLGLKSEFYAFRYLTLLLSQEFRLPDLLRVWDSLLADPQRFNFLLDVCCAMLVLIRDQLLAADFSDCMRLVQNYPYADVRQILAKAHEFYTRRPHNAASASGAPSSAPGRPAGALGSFDSQDGAVDAEDSTASEAGI</sequence>
<feature type="region of interest" description="Disordered" evidence="2">
    <location>
        <begin position="385"/>
        <end position="427"/>
    </location>
</feature>
<protein>
    <recommendedName>
        <fullName evidence="3">Rab-GAP TBC domain-containing protein</fullName>
    </recommendedName>
</protein>
<dbReference type="PROSITE" id="PS50086">
    <property type="entry name" value="TBC_RABGAP"/>
    <property type="match status" value="1"/>
</dbReference>
<dbReference type="AlphaFoldDB" id="A0A267FSV0"/>
<proteinExistence type="predicted"/>
<reference evidence="4 5" key="1">
    <citation type="submission" date="2017-06" db="EMBL/GenBank/DDBJ databases">
        <title>A platform for efficient transgenesis in Macrostomum lignano, a flatworm model organism for stem cell research.</title>
        <authorList>
            <person name="Berezikov E."/>
        </authorList>
    </citation>
    <scope>NUCLEOTIDE SEQUENCE [LARGE SCALE GENOMIC DNA]</scope>
    <source>
        <strain evidence="4">DV1</strain>
        <tissue evidence="4">Whole organism</tissue>
    </source>
</reference>
<dbReference type="FunFam" id="1.10.472.80:FF:000009">
    <property type="entry name" value="TBC1 domain family member 13"/>
    <property type="match status" value="1"/>
</dbReference>
<dbReference type="GO" id="GO:0005096">
    <property type="term" value="F:GTPase activator activity"/>
    <property type="evidence" value="ECO:0007669"/>
    <property type="project" value="UniProtKB-KW"/>
</dbReference>
<evidence type="ECO:0000256" key="2">
    <source>
        <dbReference type="SAM" id="MobiDB-lite"/>
    </source>
</evidence>
<dbReference type="SMART" id="SM00164">
    <property type="entry name" value="TBC"/>
    <property type="match status" value="1"/>
</dbReference>
<dbReference type="Pfam" id="PF00566">
    <property type="entry name" value="RabGAP-TBC"/>
    <property type="match status" value="1"/>
</dbReference>
<gene>
    <name evidence="4" type="ORF">BOX15_Mlig026552g1</name>
</gene>